<gene>
    <name evidence="3" type="ORF">GRQ65_12405</name>
</gene>
<dbReference type="EC" id="1.-.-.-" evidence="3"/>
<protein>
    <submittedName>
        <fullName evidence="3">PPOX class F420-dependent oxidoreductase</fullName>
        <ecNumber evidence="3">1.-.-.-</ecNumber>
    </submittedName>
</protein>
<comment type="caution">
    <text evidence="3">The sequence shown here is derived from an EMBL/GenBank/DDBJ whole genome shotgun (WGS) entry which is preliminary data.</text>
</comment>
<dbReference type="RefSeq" id="WP_160878292.1">
    <property type="nucleotide sequence ID" value="NZ_WUEK01000007.1"/>
</dbReference>
<dbReference type="SUPFAM" id="SSF50475">
    <property type="entry name" value="FMN-binding split barrel"/>
    <property type="match status" value="1"/>
</dbReference>
<reference evidence="3 4" key="1">
    <citation type="submission" date="2019-12" db="EMBL/GenBank/DDBJ databases">
        <authorList>
            <person name="Kun Z."/>
        </authorList>
    </citation>
    <scope>NUCLEOTIDE SEQUENCE [LARGE SCALE GENOMIC DNA]</scope>
    <source>
        <strain evidence="3 4">YIM 123512</strain>
    </source>
</reference>
<dbReference type="InterPro" id="IPR019965">
    <property type="entry name" value="PPOX_F420-dep_Rv2061_put"/>
</dbReference>
<dbReference type="GO" id="GO:0070967">
    <property type="term" value="F:coenzyme F420 binding"/>
    <property type="evidence" value="ECO:0007669"/>
    <property type="project" value="TreeGrafter"/>
</dbReference>
<evidence type="ECO:0000259" key="2">
    <source>
        <dbReference type="Pfam" id="PF01243"/>
    </source>
</evidence>
<dbReference type="GO" id="GO:0016627">
    <property type="term" value="F:oxidoreductase activity, acting on the CH-CH group of donors"/>
    <property type="evidence" value="ECO:0007669"/>
    <property type="project" value="TreeGrafter"/>
</dbReference>
<dbReference type="InterPro" id="IPR052019">
    <property type="entry name" value="F420H2_bilvrd_red/Heme_oxyg"/>
</dbReference>
<keyword evidence="4" id="KW-1185">Reference proteome</keyword>
<evidence type="ECO:0000256" key="1">
    <source>
        <dbReference type="ARBA" id="ARBA00023002"/>
    </source>
</evidence>
<name>A0A6L7F0I6_9ACTN</name>
<dbReference type="GO" id="GO:0005829">
    <property type="term" value="C:cytosol"/>
    <property type="evidence" value="ECO:0007669"/>
    <property type="project" value="TreeGrafter"/>
</dbReference>
<evidence type="ECO:0000313" key="4">
    <source>
        <dbReference type="Proteomes" id="UP000473325"/>
    </source>
</evidence>
<sequence>MTTLLDLGDESFVSLTTYRRTGKPVPTPVWVVRDGDDLVVWTSRDSGKVKRLRRDQRVALAPCSRRGRVAPDAPRISATARVQESEREVGDAERLLRRKYGVQFHLVTTIERVVTLVRRRSSPRVALRISAG</sequence>
<dbReference type="Pfam" id="PF01243">
    <property type="entry name" value="PNPOx_N"/>
    <property type="match status" value="1"/>
</dbReference>
<dbReference type="PANTHER" id="PTHR35176">
    <property type="entry name" value="HEME OXYGENASE HI_0854-RELATED"/>
    <property type="match status" value="1"/>
</dbReference>
<dbReference type="InterPro" id="IPR012349">
    <property type="entry name" value="Split_barrel_FMN-bd"/>
</dbReference>
<dbReference type="Proteomes" id="UP000473325">
    <property type="component" value="Unassembled WGS sequence"/>
</dbReference>
<proteinExistence type="predicted"/>
<dbReference type="Gene3D" id="2.30.110.10">
    <property type="entry name" value="Electron Transport, Fmn-binding Protein, Chain A"/>
    <property type="match status" value="1"/>
</dbReference>
<organism evidence="3 4">
    <name type="scientific">Nocardioides flavescens</name>
    <dbReference type="NCBI Taxonomy" id="2691959"/>
    <lineage>
        <taxon>Bacteria</taxon>
        <taxon>Bacillati</taxon>
        <taxon>Actinomycetota</taxon>
        <taxon>Actinomycetes</taxon>
        <taxon>Propionibacteriales</taxon>
        <taxon>Nocardioidaceae</taxon>
        <taxon>Nocardioides</taxon>
    </lineage>
</organism>
<feature type="domain" description="Pyridoxamine 5'-phosphate oxidase N-terminal" evidence="2">
    <location>
        <begin position="9"/>
        <end position="129"/>
    </location>
</feature>
<dbReference type="AlphaFoldDB" id="A0A6L7F0I6"/>
<dbReference type="PANTHER" id="PTHR35176:SF11">
    <property type="entry name" value="PYRIDOXAMINE 5'-PHOSPHATE OXIDASE FAMILY PROTEIN"/>
    <property type="match status" value="1"/>
</dbReference>
<accession>A0A6L7F0I6</accession>
<dbReference type="EMBL" id="WUEK01000007">
    <property type="protein sequence ID" value="MXG90349.1"/>
    <property type="molecule type" value="Genomic_DNA"/>
</dbReference>
<evidence type="ECO:0000313" key="3">
    <source>
        <dbReference type="EMBL" id="MXG90349.1"/>
    </source>
</evidence>
<dbReference type="NCBIfam" id="TIGR03666">
    <property type="entry name" value="Rv2061_F420"/>
    <property type="match status" value="1"/>
</dbReference>
<dbReference type="InterPro" id="IPR011576">
    <property type="entry name" value="Pyridox_Oxase_N"/>
</dbReference>
<keyword evidence="1 3" id="KW-0560">Oxidoreductase</keyword>